<gene>
    <name evidence="3" type="ORF">C1G86_1551</name>
    <name evidence="2" type="ORF">C1G87_1586</name>
</gene>
<evidence type="ECO:0000313" key="3">
    <source>
        <dbReference type="EMBL" id="RAL70025.1"/>
    </source>
</evidence>
<dbReference type="Proteomes" id="UP000248786">
    <property type="component" value="Unassembled WGS sequence"/>
</dbReference>
<comment type="caution">
    <text evidence="3">The sequence shown here is derived from an EMBL/GenBank/DDBJ whole genome shotgun (WGS) entry which is preliminary data.</text>
</comment>
<feature type="region of interest" description="Disordered" evidence="1">
    <location>
        <begin position="186"/>
        <end position="211"/>
    </location>
</feature>
<feature type="compositionally biased region" description="Basic and acidic residues" evidence="1">
    <location>
        <begin position="202"/>
        <end position="211"/>
    </location>
</feature>
<organism evidence="3 4">
    <name type="scientific">Dehalococcoides mccartyi</name>
    <dbReference type="NCBI Taxonomy" id="61435"/>
    <lineage>
        <taxon>Bacteria</taxon>
        <taxon>Bacillati</taxon>
        <taxon>Chloroflexota</taxon>
        <taxon>Dehalococcoidia</taxon>
        <taxon>Dehalococcoidales</taxon>
        <taxon>Dehalococcoidaceae</taxon>
        <taxon>Dehalococcoides</taxon>
    </lineage>
</organism>
<evidence type="ECO:0000313" key="4">
    <source>
        <dbReference type="Proteomes" id="UP000248786"/>
    </source>
</evidence>
<name>A0A328EN08_9CHLR</name>
<protein>
    <submittedName>
        <fullName evidence="3">Uncharacterized protein</fullName>
    </submittedName>
</protein>
<evidence type="ECO:0000256" key="1">
    <source>
        <dbReference type="SAM" id="MobiDB-lite"/>
    </source>
</evidence>
<sequence>MPDKDLFQRTFARGWKKVYRLAKDDAGDDSEVGAACVAAVAKSLRETKGCPGFNEIAQIVTNINHDRRSQPLFAAGGVINFSKPLVSIRQVEEKYEQNRMTKIAARAARSLLARELMTRNGAELRQNLAEKICQDLIDHHFFGRGRNYLTEHRFGNFAEERKWEISVKEKLKASLSKLAANLVKDPNSTNIRAPGRKGVRKSTKELLDQPL</sequence>
<accession>A0A328EN08</accession>
<dbReference type="EMBL" id="QGLC01000025">
    <property type="protein sequence ID" value="RAL68821.1"/>
    <property type="molecule type" value="Genomic_DNA"/>
</dbReference>
<proteinExistence type="predicted"/>
<dbReference type="AlphaFoldDB" id="A0A328EN08"/>
<reference evidence="4 5" key="1">
    <citation type="submission" date="2018-05" db="EMBL/GenBank/DDBJ databases">
        <title>Draft genome sequences of Dehalococcoides mccartyi strains RC and KS.</title>
        <authorList>
            <person name="Higgins S.A."/>
            <person name="Padilla-Crespo E."/>
            <person name="Loeffler F.E."/>
        </authorList>
    </citation>
    <scope>NUCLEOTIDE SEQUENCE [LARGE SCALE GENOMIC DNA]</scope>
    <source>
        <strain evidence="3 4">KS</strain>
        <strain evidence="2 5">RC</strain>
    </source>
</reference>
<dbReference type="Proteomes" id="UP000249146">
    <property type="component" value="Unassembled WGS sequence"/>
</dbReference>
<evidence type="ECO:0000313" key="5">
    <source>
        <dbReference type="Proteomes" id="UP000249146"/>
    </source>
</evidence>
<evidence type="ECO:0000313" key="2">
    <source>
        <dbReference type="EMBL" id="RAL68821.1"/>
    </source>
</evidence>
<dbReference type="EMBL" id="QGLD01000018">
    <property type="protein sequence ID" value="RAL70025.1"/>
    <property type="molecule type" value="Genomic_DNA"/>
</dbReference>